<gene>
    <name evidence="9" type="ORF">OIH86_14035</name>
</gene>
<feature type="transmembrane region" description="Helical" evidence="8">
    <location>
        <begin position="36"/>
        <end position="57"/>
    </location>
</feature>
<dbReference type="EMBL" id="JAOYEY010000043">
    <property type="protein sequence ID" value="MCV9886754.1"/>
    <property type="molecule type" value="Genomic_DNA"/>
</dbReference>
<keyword evidence="7 8" id="KW-0472">Membrane</keyword>
<evidence type="ECO:0000256" key="7">
    <source>
        <dbReference type="ARBA" id="ARBA00023136"/>
    </source>
</evidence>
<sequence length="361" mass="40678">MENAKISAIQLVTIMYIFVVGTTVIFPLAAEAEQAAWISILLGMFLGFPLLLIYHYLYKLYPHLVLTEYTIKILGTYLGTAVGISYVLFFLYGAARDVRDAMELAPLFLHGTPISVIGIMFLVPILYGLFLGIEVLLRTSEIFIVYLVLTGVLMIIFIFFSDIFQYENLLPVLEPGWKKIIGTTLKESWSAPFGEVICFTMVFAYLNKPKHQLKASFMGVIIGGLSLALFHFLTIAVLGADTRGSSISPFLRMVQKIEVAEIIQRLDALFMIWLLVNDFFKVAIFMYAAVIGGATLFKISKNVLVLPFGAIVFFTSYYFTENYISHMAQGDFMLAYIYPIFSFAIPLLLCVVTFVKKKFLK</sequence>
<dbReference type="InterPro" id="IPR004761">
    <property type="entry name" value="Spore_GerAB"/>
</dbReference>
<evidence type="ECO:0000256" key="5">
    <source>
        <dbReference type="ARBA" id="ARBA00022692"/>
    </source>
</evidence>
<evidence type="ECO:0000313" key="10">
    <source>
        <dbReference type="Proteomes" id="UP001526147"/>
    </source>
</evidence>
<feature type="transmembrane region" description="Helical" evidence="8">
    <location>
        <begin position="107"/>
        <end position="130"/>
    </location>
</feature>
<feature type="transmembrane region" description="Helical" evidence="8">
    <location>
        <begin position="332"/>
        <end position="355"/>
    </location>
</feature>
<feature type="transmembrane region" description="Helical" evidence="8">
    <location>
        <begin position="270"/>
        <end position="291"/>
    </location>
</feature>
<keyword evidence="3" id="KW-0813">Transport</keyword>
<keyword evidence="6 8" id="KW-1133">Transmembrane helix</keyword>
<feature type="transmembrane region" description="Helical" evidence="8">
    <location>
        <begin position="142"/>
        <end position="160"/>
    </location>
</feature>
<keyword evidence="4" id="KW-0309">Germination</keyword>
<evidence type="ECO:0000256" key="8">
    <source>
        <dbReference type="SAM" id="Phobius"/>
    </source>
</evidence>
<dbReference type="NCBIfam" id="TIGR00912">
    <property type="entry name" value="2A0309"/>
    <property type="match status" value="1"/>
</dbReference>
<evidence type="ECO:0000256" key="6">
    <source>
        <dbReference type="ARBA" id="ARBA00022989"/>
    </source>
</evidence>
<evidence type="ECO:0000256" key="1">
    <source>
        <dbReference type="ARBA" id="ARBA00004141"/>
    </source>
</evidence>
<keyword evidence="10" id="KW-1185">Reference proteome</keyword>
<proteinExistence type="inferred from homology"/>
<reference evidence="9 10" key="1">
    <citation type="submission" date="2022-10" db="EMBL/GenBank/DDBJ databases">
        <title>Draft genome assembly of moderately radiation resistant bacterium Metabacillus halosaccharovorans.</title>
        <authorList>
            <person name="Pal S."/>
            <person name="Gopinathan A."/>
        </authorList>
    </citation>
    <scope>NUCLEOTIDE SEQUENCE [LARGE SCALE GENOMIC DNA]</scope>
    <source>
        <strain evidence="9 10">VITHBRA001</strain>
    </source>
</reference>
<dbReference type="Pfam" id="PF03845">
    <property type="entry name" value="Spore_permease"/>
    <property type="match status" value="1"/>
</dbReference>
<evidence type="ECO:0000313" key="9">
    <source>
        <dbReference type="EMBL" id="MCV9886754.1"/>
    </source>
</evidence>
<comment type="subcellular location">
    <subcellularLocation>
        <location evidence="1">Membrane</location>
        <topology evidence="1">Multi-pass membrane protein</topology>
    </subcellularLocation>
</comment>
<dbReference type="Proteomes" id="UP001526147">
    <property type="component" value="Unassembled WGS sequence"/>
</dbReference>
<comment type="caution">
    <text evidence="9">The sequence shown here is derived from an EMBL/GenBank/DDBJ whole genome shotgun (WGS) entry which is preliminary data.</text>
</comment>
<feature type="transmembrane region" description="Helical" evidence="8">
    <location>
        <begin position="12"/>
        <end position="30"/>
    </location>
</feature>
<keyword evidence="5 8" id="KW-0812">Transmembrane</keyword>
<dbReference type="RefSeq" id="WP_264143298.1">
    <property type="nucleotide sequence ID" value="NZ_JAOYEY010000043.1"/>
</dbReference>
<name>A0ABT3DI69_9BACI</name>
<feature type="transmembrane region" description="Helical" evidence="8">
    <location>
        <begin position="189"/>
        <end position="206"/>
    </location>
</feature>
<organism evidence="9 10">
    <name type="scientific">Metabacillus halosaccharovorans</name>
    <dbReference type="NCBI Taxonomy" id="930124"/>
    <lineage>
        <taxon>Bacteria</taxon>
        <taxon>Bacillati</taxon>
        <taxon>Bacillota</taxon>
        <taxon>Bacilli</taxon>
        <taxon>Bacillales</taxon>
        <taxon>Bacillaceae</taxon>
        <taxon>Metabacillus</taxon>
    </lineage>
</organism>
<dbReference type="PANTHER" id="PTHR34975:SF2">
    <property type="entry name" value="SPORE GERMINATION PROTEIN A2"/>
    <property type="match status" value="1"/>
</dbReference>
<feature type="transmembrane region" description="Helical" evidence="8">
    <location>
        <begin position="218"/>
        <end position="240"/>
    </location>
</feature>
<feature type="transmembrane region" description="Helical" evidence="8">
    <location>
        <begin position="303"/>
        <end position="320"/>
    </location>
</feature>
<dbReference type="PANTHER" id="PTHR34975">
    <property type="entry name" value="SPORE GERMINATION PROTEIN A2"/>
    <property type="match status" value="1"/>
</dbReference>
<feature type="transmembrane region" description="Helical" evidence="8">
    <location>
        <begin position="69"/>
        <end position="95"/>
    </location>
</feature>
<comment type="similarity">
    <text evidence="2">Belongs to the amino acid-polyamine-organocation (APC) superfamily. Spore germination protein (SGP) (TC 2.A.3.9) family.</text>
</comment>
<accession>A0ABT3DI69</accession>
<evidence type="ECO:0000256" key="3">
    <source>
        <dbReference type="ARBA" id="ARBA00022448"/>
    </source>
</evidence>
<protein>
    <submittedName>
        <fullName evidence="9">Spore germination protein</fullName>
    </submittedName>
</protein>
<evidence type="ECO:0000256" key="2">
    <source>
        <dbReference type="ARBA" id="ARBA00007998"/>
    </source>
</evidence>
<evidence type="ECO:0000256" key="4">
    <source>
        <dbReference type="ARBA" id="ARBA00022544"/>
    </source>
</evidence>